<evidence type="ECO:0000256" key="3">
    <source>
        <dbReference type="ARBA" id="ARBA00022989"/>
    </source>
</evidence>
<evidence type="ECO:0000313" key="6">
    <source>
        <dbReference type="EMBL" id="KEO83407.1"/>
    </source>
</evidence>
<name>A0A074MBY0_9BACL</name>
<dbReference type="Proteomes" id="UP000027931">
    <property type="component" value="Unassembled WGS sequence"/>
</dbReference>
<keyword evidence="6" id="KW-0808">Transferase</keyword>
<feature type="transmembrane region" description="Helical" evidence="5">
    <location>
        <begin position="61"/>
        <end position="94"/>
    </location>
</feature>
<sequence length="115" mass="12804">MYETNPEARTFAMLCHLSALAGYIIPFGNIIGPLVFWLLKRDQHAFVNDQGKEALNFQISMLLYVIVAGILCLVFIGLILLPIIGIATLVLLIIAGVKAYGGEAYRYPFTIRFLK</sequence>
<comment type="caution">
    <text evidence="6">The sequence shown here is derived from an EMBL/GenBank/DDBJ whole genome shotgun (WGS) entry which is preliminary data.</text>
</comment>
<dbReference type="EMBL" id="JMIR01000012">
    <property type="protein sequence ID" value="KEO83407.1"/>
    <property type="molecule type" value="Genomic_DNA"/>
</dbReference>
<dbReference type="RefSeq" id="WP_038087632.1">
    <property type="nucleotide sequence ID" value="NZ_JMIR01000012.1"/>
</dbReference>
<evidence type="ECO:0000256" key="5">
    <source>
        <dbReference type="SAM" id="Phobius"/>
    </source>
</evidence>
<evidence type="ECO:0000313" key="7">
    <source>
        <dbReference type="Proteomes" id="UP000027931"/>
    </source>
</evidence>
<organism evidence="6 7">
    <name type="scientific">Tumebacillus flagellatus</name>
    <dbReference type="NCBI Taxonomy" id="1157490"/>
    <lineage>
        <taxon>Bacteria</taxon>
        <taxon>Bacillati</taxon>
        <taxon>Bacillota</taxon>
        <taxon>Bacilli</taxon>
        <taxon>Bacillales</taxon>
        <taxon>Alicyclobacillaceae</taxon>
        <taxon>Tumebacillus</taxon>
    </lineage>
</organism>
<keyword evidence="7" id="KW-1185">Reference proteome</keyword>
<keyword evidence="4 5" id="KW-0472">Membrane</keyword>
<gene>
    <name evidence="6" type="ORF">EL26_10560</name>
</gene>
<evidence type="ECO:0000256" key="1">
    <source>
        <dbReference type="ARBA" id="ARBA00004141"/>
    </source>
</evidence>
<evidence type="ECO:0000256" key="2">
    <source>
        <dbReference type="ARBA" id="ARBA00022692"/>
    </source>
</evidence>
<keyword evidence="6" id="KW-0328">Glycosyltransferase</keyword>
<protein>
    <submittedName>
        <fullName evidence="6">Orotate phosphoribosyltransferase</fullName>
    </submittedName>
</protein>
<dbReference type="AlphaFoldDB" id="A0A074MBY0"/>
<dbReference type="InterPro" id="IPR019109">
    <property type="entry name" value="MamF_MmsF"/>
</dbReference>
<dbReference type="GO" id="GO:0016757">
    <property type="term" value="F:glycosyltransferase activity"/>
    <property type="evidence" value="ECO:0007669"/>
    <property type="project" value="UniProtKB-KW"/>
</dbReference>
<proteinExistence type="predicted"/>
<keyword evidence="3 5" id="KW-1133">Transmembrane helix</keyword>
<dbReference type="eggNOG" id="COG3296">
    <property type="taxonomic scope" value="Bacteria"/>
</dbReference>
<reference evidence="6 7" key="1">
    <citation type="journal article" date="2013" name="Int. J. Syst. Evol. Microbiol.">
        <title>Tumebacillus flagellatus sp. nov., an alpha-amylase/pullulanase-producing bacterium isolated from cassava wastewater.</title>
        <authorList>
            <person name="Wang Q."/>
            <person name="Xie N."/>
            <person name="Qin Y."/>
            <person name="Shen N."/>
            <person name="Zhu J."/>
            <person name="Mi H."/>
            <person name="Huang R."/>
        </authorList>
    </citation>
    <scope>NUCLEOTIDE SEQUENCE [LARGE SCALE GENOMIC DNA]</scope>
    <source>
        <strain evidence="6 7">GST4</strain>
    </source>
</reference>
<comment type="subcellular location">
    <subcellularLocation>
        <location evidence="1">Membrane</location>
        <topology evidence="1">Multi-pass membrane protein</topology>
    </subcellularLocation>
</comment>
<evidence type="ECO:0000256" key="4">
    <source>
        <dbReference type="ARBA" id="ARBA00023136"/>
    </source>
</evidence>
<dbReference type="STRING" id="1157490.EL26_10560"/>
<keyword evidence="2 5" id="KW-0812">Transmembrane</keyword>
<dbReference type="Pfam" id="PF09685">
    <property type="entry name" value="MamF_MmsF"/>
    <property type="match status" value="1"/>
</dbReference>
<dbReference type="OrthoDB" id="9808930at2"/>
<feature type="transmembrane region" description="Helical" evidence="5">
    <location>
        <begin position="20"/>
        <end position="40"/>
    </location>
</feature>
<accession>A0A074MBY0</accession>